<keyword evidence="1" id="KW-1133">Transmembrane helix</keyword>
<feature type="transmembrane region" description="Helical" evidence="1">
    <location>
        <begin position="127"/>
        <end position="153"/>
    </location>
</feature>
<dbReference type="EMBL" id="LXMA01000006">
    <property type="protein sequence ID" value="OAT73872.1"/>
    <property type="molecule type" value="Genomic_DNA"/>
</dbReference>
<name>A0A1B7KUV6_PARTM</name>
<organism evidence="2 3">
    <name type="scientific">Parageobacillus thermoglucosidasius</name>
    <name type="common">Geobacillus thermoglucosidasius</name>
    <dbReference type="NCBI Taxonomy" id="1426"/>
    <lineage>
        <taxon>Bacteria</taxon>
        <taxon>Bacillati</taxon>
        <taxon>Bacillota</taxon>
        <taxon>Bacilli</taxon>
        <taxon>Bacillales</taxon>
        <taxon>Anoxybacillaceae</taxon>
        <taxon>Parageobacillus</taxon>
    </lineage>
</organism>
<proteinExistence type="predicted"/>
<comment type="caution">
    <text evidence="2">The sequence shown here is derived from an EMBL/GenBank/DDBJ whole genome shotgun (WGS) entry which is preliminary data.</text>
</comment>
<dbReference type="RefSeq" id="WP_064550618.1">
    <property type="nucleotide sequence ID" value="NZ_LXMA01000006.1"/>
</dbReference>
<evidence type="ECO:0000313" key="3">
    <source>
        <dbReference type="Proteomes" id="UP000078290"/>
    </source>
</evidence>
<dbReference type="PANTHER" id="PTHR40031:SF1">
    <property type="entry name" value="MEMBRANE-BOUND METAL-DEPENDENT HYDROLASE"/>
    <property type="match status" value="1"/>
</dbReference>
<dbReference type="PANTHER" id="PTHR40031">
    <property type="entry name" value="HYPOTHETICAL MEMBRANE SPANNING PROTEIN"/>
    <property type="match status" value="1"/>
</dbReference>
<feature type="transmembrane region" description="Helical" evidence="1">
    <location>
        <begin position="69"/>
        <end position="89"/>
    </location>
</feature>
<dbReference type="AlphaFoldDB" id="A0A1B7KUV6"/>
<keyword evidence="1" id="KW-0812">Transmembrane</keyword>
<dbReference type="InterPro" id="IPR053170">
    <property type="entry name" value="Transcription_regulator"/>
</dbReference>
<feature type="transmembrane region" description="Helical" evidence="1">
    <location>
        <begin position="95"/>
        <end position="115"/>
    </location>
</feature>
<dbReference type="InterPro" id="IPR007404">
    <property type="entry name" value="YdjM-like"/>
</dbReference>
<evidence type="ECO:0000313" key="2">
    <source>
        <dbReference type="EMBL" id="OAT73872.1"/>
    </source>
</evidence>
<evidence type="ECO:0008006" key="4">
    <source>
        <dbReference type="Google" id="ProtNLM"/>
    </source>
</evidence>
<feature type="transmembrane region" description="Helical" evidence="1">
    <location>
        <begin position="159"/>
        <end position="177"/>
    </location>
</feature>
<reference evidence="3" key="1">
    <citation type="submission" date="2016-05" db="EMBL/GenBank/DDBJ databases">
        <authorList>
            <person name="Wang W."/>
            <person name="Zhu L."/>
        </authorList>
    </citation>
    <scope>NUCLEOTIDE SEQUENCE [LARGE SCALE GENOMIC DNA]</scope>
    <source>
        <strain evidence="3">W-2</strain>
    </source>
</reference>
<keyword evidence="1" id="KW-0472">Membrane</keyword>
<sequence>MDTGTHILMGVALGSIATLDPSVAYDPYLSHAVLIGTLAGSQAPDIDTVLKLRNNAKYIRNHRGITHSLPAVWLWPLLITGIIVFFYPYVNVFHLWLWTFIAVAVHVFVDIFNAYGTQALRPFTKKWIALGVINTFDPIIFALHLIGIGLLFFGVHPGYAFLAIYAIIAVYYIIRFLQKAQIKQAVHEKIPNVERIITVPTFRFREWHLAITAKDYFYVGRVKNGRVHILDQFKKCPLPDDPIIEAAKKDENVAAFLSFSPVYRWELHEYNDHYEVRFTDLRYRSKDYYPFVAAVQLDRDLNIVSSYTGWIFSEGKLRKKLNFIANG</sequence>
<evidence type="ECO:0000256" key="1">
    <source>
        <dbReference type="SAM" id="Phobius"/>
    </source>
</evidence>
<accession>A0A1B7KUV6</accession>
<protein>
    <recommendedName>
        <fullName evidence="4">Metal-dependent hydrolase</fullName>
    </recommendedName>
</protein>
<dbReference type="Proteomes" id="UP000078290">
    <property type="component" value="Unassembled WGS sequence"/>
</dbReference>
<dbReference type="Pfam" id="PF04307">
    <property type="entry name" value="YdjM"/>
    <property type="match status" value="1"/>
</dbReference>
<gene>
    <name evidence="2" type="ORF">A7K69_17435</name>
</gene>
<dbReference type="OrthoDB" id="110250at2"/>